<dbReference type="Pfam" id="PF00543">
    <property type="entry name" value="P-II"/>
    <property type="match status" value="1"/>
</dbReference>
<dbReference type="AlphaFoldDB" id="E3H8D0"/>
<dbReference type="Proteomes" id="UP000006875">
    <property type="component" value="Chromosome"/>
</dbReference>
<organism evidence="3 4">
    <name type="scientific">Ilyobacter polytropus (strain ATCC 51220 / DSM 2926 / LMG 16218 / CuHBu1)</name>
    <dbReference type="NCBI Taxonomy" id="572544"/>
    <lineage>
        <taxon>Bacteria</taxon>
        <taxon>Fusobacteriati</taxon>
        <taxon>Fusobacteriota</taxon>
        <taxon>Fusobacteriia</taxon>
        <taxon>Fusobacteriales</taxon>
        <taxon>Fusobacteriaceae</taxon>
        <taxon>Ilyobacter</taxon>
    </lineage>
</organism>
<accession>E3H8D0</accession>
<keyword evidence="1" id="KW-0597">Phosphoprotein</keyword>
<dbReference type="PANTHER" id="PTHR30115">
    <property type="entry name" value="NITROGEN REGULATORY PROTEIN P-II"/>
    <property type="match status" value="1"/>
</dbReference>
<dbReference type="InterPro" id="IPR002187">
    <property type="entry name" value="N-reg_PII"/>
</dbReference>
<comment type="similarity">
    <text evidence="2">Belongs to the P(II) protein family.</text>
</comment>
<dbReference type="Gene3D" id="3.30.70.120">
    <property type="match status" value="1"/>
</dbReference>
<dbReference type="eggNOG" id="COG0347">
    <property type="taxonomic scope" value="Bacteria"/>
</dbReference>
<dbReference type="STRING" id="572544.Ilyop_0914"/>
<evidence type="ECO:0000313" key="3">
    <source>
        <dbReference type="EMBL" id="ADO82697.1"/>
    </source>
</evidence>
<dbReference type="PROSITE" id="PS51343">
    <property type="entry name" value="PII_GLNB_DOM"/>
    <property type="match status" value="1"/>
</dbReference>
<dbReference type="SUPFAM" id="SSF54913">
    <property type="entry name" value="GlnB-like"/>
    <property type="match status" value="1"/>
</dbReference>
<dbReference type="InterPro" id="IPR017918">
    <property type="entry name" value="N-reg_PII_CS"/>
</dbReference>
<dbReference type="GO" id="GO:0006808">
    <property type="term" value="P:regulation of nitrogen utilization"/>
    <property type="evidence" value="ECO:0007669"/>
    <property type="project" value="InterPro"/>
</dbReference>
<dbReference type="GO" id="GO:0005829">
    <property type="term" value="C:cytosol"/>
    <property type="evidence" value="ECO:0007669"/>
    <property type="project" value="TreeGrafter"/>
</dbReference>
<evidence type="ECO:0000313" key="4">
    <source>
        <dbReference type="Proteomes" id="UP000006875"/>
    </source>
</evidence>
<dbReference type="InterPro" id="IPR011322">
    <property type="entry name" value="N-reg_PII-like_a/b"/>
</dbReference>
<proteinExistence type="inferred from homology"/>
<protein>
    <submittedName>
        <fullName evidence="3">Nitrogen regulatory protein P-II</fullName>
    </submittedName>
</protein>
<dbReference type="OrthoDB" id="9802729at2"/>
<reference evidence="3 4" key="1">
    <citation type="journal article" date="2010" name="Stand. Genomic Sci.">
        <title>Complete genome sequence of Ilyobacter polytropus type strain (CuHbu1).</title>
        <authorList>
            <person name="Sikorski J."/>
            <person name="Chertkov O."/>
            <person name="Lapidus A."/>
            <person name="Nolan M."/>
            <person name="Lucas S."/>
            <person name="Del Rio T.G."/>
            <person name="Tice H."/>
            <person name="Cheng J.F."/>
            <person name="Tapia R."/>
            <person name="Han C."/>
            <person name="Goodwin L."/>
            <person name="Pitluck S."/>
            <person name="Liolios K."/>
            <person name="Ivanova N."/>
            <person name="Mavromatis K."/>
            <person name="Mikhailova N."/>
            <person name="Pati A."/>
            <person name="Chen A."/>
            <person name="Palaniappan K."/>
            <person name="Land M."/>
            <person name="Hauser L."/>
            <person name="Chang Y.J."/>
            <person name="Jeffries C.D."/>
            <person name="Brambilla E."/>
            <person name="Yasawong M."/>
            <person name="Rohde M."/>
            <person name="Pukall R."/>
            <person name="Spring S."/>
            <person name="Goker M."/>
            <person name="Woyke T."/>
            <person name="Bristow J."/>
            <person name="Eisen J.A."/>
            <person name="Markowitz V."/>
            <person name="Hugenholtz P."/>
            <person name="Kyrpides N.C."/>
            <person name="Klenk H.P."/>
        </authorList>
    </citation>
    <scope>NUCLEOTIDE SEQUENCE [LARGE SCALE GENOMIC DNA]</scope>
    <source>
        <strain evidence="4">ATCC 51220 / DSM 2926 / LMG 16218 / CuHBu1</strain>
    </source>
</reference>
<dbReference type="PROSITE" id="PS00638">
    <property type="entry name" value="PII_GLNB_CTER"/>
    <property type="match status" value="1"/>
</dbReference>
<feature type="modified residue" description="O-UMP-tyrosine" evidence="1">
    <location>
        <position position="51"/>
    </location>
</feature>
<dbReference type="InterPro" id="IPR015867">
    <property type="entry name" value="N-reg_PII/ATP_PRibTrfase_C"/>
</dbReference>
<gene>
    <name evidence="3" type="ordered locus">Ilyop_0914</name>
</gene>
<sequence length="112" mass="12361">MKMIVAIIRPIGINPLKEALCAANIKGMTISEVRGFGRQLGKKEIFRGVEYLVEYVPNLQVEILVKDSDVERVVDLILKATKTGETGDGKIFIHPVDDVVRIRTGERGEGAI</sequence>
<dbReference type="PRINTS" id="PR00340">
    <property type="entry name" value="PIIGLNB"/>
</dbReference>
<dbReference type="EMBL" id="CP002281">
    <property type="protein sequence ID" value="ADO82697.1"/>
    <property type="molecule type" value="Genomic_DNA"/>
</dbReference>
<keyword evidence="4" id="KW-1185">Reference proteome</keyword>
<dbReference type="PANTHER" id="PTHR30115:SF11">
    <property type="entry name" value="NITROGEN REGULATORY PROTEIN P-II HOMOLOG"/>
    <property type="match status" value="1"/>
</dbReference>
<dbReference type="KEGG" id="ipo:Ilyop_0914"/>
<name>E3H8D0_ILYPC</name>
<dbReference type="SMART" id="SM00938">
    <property type="entry name" value="P-II"/>
    <property type="match status" value="1"/>
</dbReference>
<evidence type="ECO:0000256" key="2">
    <source>
        <dbReference type="RuleBase" id="RU003936"/>
    </source>
</evidence>
<dbReference type="HOGENOM" id="CLU_082268_0_0_0"/>
<dbReference type="GO" id="GO:0005524">
    <property type="term" value="F:ATP binding"/>
    <property type="evidence" value="ECO:0007669"/>
    <property type="project" value="TreeGrafter"/>
</dbReference>
<dbReference type="GO" id="GO:0030234">
    <property type="term" value="F:enzyme regulator activity"/>
    <property type="evidence" value="ECO:0007669"/>
    <property type="project" value="InterPro"/>
</dbReference>
<dbReference type="RefSeq" id="WP_013387366.1">
    <property type="nucleotide sequence ID" value="NC_014632.1"/>
</dbReference>
<evidence type="ECO:0000256" key="1">
    <source>
        <dbReference type="PIRSR" id="PIRSR602187-50"/>
    </source>
</evidence>